<dbReference type="RefSeq" id="WP_114090413.1">
    <property type="nucleotide sequence ID" value="NZ_JPWH01000030.1"/>
</dbReference>
<gene>
    <name evidence="1" type="ORF">TH25_22825</name>
</gene>
<proteinExistence type="predicted"/>
<comment type="caution">
    <text evidence="1">The sequence shown here is derived from an EMBL/GenBank/DDBJ whole genome shotgun (WGS) entry which is preliminary data.</text>
</comment>
<evidence type="ECO:0000313" key="1">
    <source>
        <dbReference type="EMBL" id="RCK42451.1"/>
    </source>
</evidence>
<accession>A0A367WPG1</accession>
<dbReference type="Proteomes" id="UP000252517">
    <property type="component" value="Unassembled WGS sequence"/>
</dbReference>
<dbReference type="EMBL" id="JPWH01000030">
    <property type="protein sequence ID" value="RCK42451.1"/>
    <property type="molecule type" value="Genomic_DNA"/>
</dbReference>
<sequence length="101" mass="11168">MSKNVIETVTFTLNDGVRREDFIAAAREMSSWLQTCPGFICRRLSRTEDGTWIEHVQWENMNAAKSAAAEIGKIRGNAAFLSAINGPTVQLTHSELEVALS</sequence>
<dbReference type="Gene3D" id="3.30.70.100">
    <property type="match status" value="1"/>
</dbReference>
<name>A0A367WPG1_9PROT</name>
<dbReference type="OrthoDB" id="1445730at2"/>
<dbReference type="SUPFAM" id="SSF54909">
    <property type="entry name" value="Dimeric alpha+beta barrel"/>
    <property type="match status" value="1"/>
</dbReference>
<dbReference type="AlphaFoldDB" id="A0A367WPG1"/>
<evidence type="ECO:0008006" key="3">
    <source>
        <dbReference type="Google" id="ProtNLM"/>
    </source>
</evidence>
<reference evidence="1 2" key="1">
    <citation type="submission" date="2014-07" db="EMBL/GenBank/DDBJ databases">
        <title>Draft genome sequence of Thalassospira profundimaris S25-3-2.</title>
        <authorList>
            <person name="Lai Q."/>
            <person name="Shao Z."/>
        </authorList>
    </citation>
    <scope>NUCLEOTIDE SEQUENCE [LARGE SCALE GENOMIC DNA]</scope>
    <source>
        <strain evidence="1 2">S25-3-2</strain>
    </source>
</reference>
<organism evidence="1 2">
    <name type="scientific">Thalassospira profundimaris</name>
    <dbReference type="NCBI Taxonomy" id="502049"/>
    <lineage>
        <taxon>Bacteria</taxon>
        <taxon>Pseudomonadati</taxon>
        <taxon>Pseudomonadota</taxon>
        <taxon>Alphaproteobacteria</taxon>
        <taxon>Rhodospirillales</taxon>
        <taxon>Thalassospiraceae</taxon>
        <taxon>Thalassospira</taxon>
    </lineage>
</organism>
<evidence type="ECO:0000313" key="2">
    <source>
        <dbReference type="Proteomes" id="UP000252517"/>
    </source>
</evidence>
<protein>
    <recommendedName>
        <fullName evidence="3">ABM domain-containing protein</fullName>
    </recommendedName>
</protein>
<dbReference type="InterPro" id="IPR011008">
    <property type="entry name" value="Dimeric_a/b-barrel"/>
</dbReference>